<dbReference type="GO" id="GO:0052381">
    <property type="term" value="F:tRNA dimethylallyltransferase activity"/>
    <property type="evidence" value="ECO:0007669"/>
    <property type="project" value="TreeGrafter"/>
</dbReference>
<comment type="similarity">
    <text evidence="1">Belongs to the IPP transferase family.</text>
</comment>
<dbReference type="GO" id="GO:0009691">
    <property type="term" value="P:cytokinin biosynthetic process"/>
    <property type="evidence" value="ECO:0007669"/>
    <property type="project" value="UniProtKB-KW"/>
</dbReference>
<organism evidence="8 9">
    <name type="scientific">Protea cynaroides</name>
    <dbReference type="NCBI Taxonomy" id="273540"/>
    <lineage>
        <taxon>Eukaryota</taxon>
        <taxon>Viridiplantae</taxon>
        <taxon>Streptophyta</taxon>
        <taxon>Embryophyta</taxon>
        <taxon>Tracheophyta</taxon>
        <taxon>Spermatophyta</taxon>
        <taxon>Magnoliopsida</taxon>
        <taxon>Proteales</taxon>
        <taxon>Proteaceae</taxon>
        <taxon>Protea</taxon>
    </lineage>
</organism>
<dbReference type="GO" id="GO:0006400">
    <property type="term" value="P:tRNA modification"/>
    <property type="evidence" value="ECO:0007669"/>
    <property type="project" value="TreeGrafter"/>
</dbReference>
<gene>
    <name evidence="8" type="ORF">NE237_020744</name>
</gene>
<dbReference type="Gene3D" id="1.10.287.890">
    <property type="entry name" value="Crystal structure of tRNA isopentenylpyrophosphate transferase (bh2366) domain"/>
    <property type="match status" value="1"/>
</dbReference>
<dbReference type="PANTHER" id="PTHR11088:SF86">
    <property type="entry name" value="ADENYLATE ISOPENTENYLTRANSFERASE 4-RELATED"/>
    <property type="match status" value="1"/>
</dbReference>
<evidence type="ECO:0000256" key="4">
    <source>
        <dbReference type="ARBA" id="ARBA00022741"/>
    </source>
</evidence>
<evidence type="ECO:0000313" key="9">
    <source>
        <dbReference type="Proteomes" id="UP001141806"/>
    </source>
</evidence>
<dbReference type="Gene3D" id="3.40.50.300">
    <property type="entry name" value="P-loop containing nucleotide triphosphate hydrolases"/>
    <property type="match status" value="1"/>
</dbReference>
<dbReference type="AlphaFoldDB" id="A0A9Q0HBS8"/>
<dbReference type="InterPro" id="IPR027417">
    <property type="entry name" value="P-loop_NTPase"/>
</dbReference>
<keyword evidence="4" id="KW-0547">Nucleotide-binding</keyword>
<protein>
    <recommendedName>
        <fullName evidence="10">Adenylate isopentenyltransferase</fullName>
    </recommendedName>
</protein>
<evidence type="ECO:0000256" key="5">
    <source>
        <dbReference type="ARBA" id="ARBA00022840"/>
    </source>
</evidence>
<dbReference type="GO" id="GO:0005524">
    <property type="term" value="F:ATP binding"/>
    <property type="evidence" value="ECO:0007669"/>
    <property type="project" value="UniProtKB-KW"/>
</dbReference>
<feature type="region of interest" description="Disordered" evidence="7">
    <location>
        <begin position="38"/>
        <end position="62"/>
    </location>
</feature>
<evidence type="ECO:0000256" key="6">
    <source>
        <dbReference type="SAM" id="Coils"/>
    </source>
</evidence>
<dbReference type="GO" id="GO:0005739">
    <property type="term" value="C:mitochondrion"/>
    <property type="evidence" value="ECO:0007669"/>
    <property type="project" value="TreeGrafter"/>
</dbReference>
<proteinExistence type="inferred from homology"/>
<evidence type="ECO:0008006" key="10">
    <source>
        <dbReference type="Google" id="ProtNLM"/>
    </source>
</evidence>
<keyword evidence="5" id="KW-0067">ATP-binding</keyword>
<comment type="caution">
    <text evidence="8">The sequence shown here is derived from an EMBL/GenBank/DDBJ whole genome shotgun (WGS) entry which is preliminary data.</text>
</comment>
<feature type="coiled-coil region" evidence="6">
    <location>
        <begin position="267"/>
        <end position="294"/>
    </location>
</feature>
<evidence type="ECO:0000256" key="2">
    <source>
        <dbReference type="ARBA" id="ARBA00022679"/>
    </source>
</evidence>
<dbReference type="PANTHER" id="PTHR11088">
    <property type="entry name" value="TRNA DIMETHYLALLYLTRANSFERASE"/>
    <property type="match status" value="1"/>
</dbReference>
<name>A0A9Q0HBS8_9MAGN</name>
<evidence type="ECO:0000256" key="3">
    <source>
        <dbReference type="ARBA" id="ARBA00022712"/>
    </source>
</evidence>
<keyword evidence="3" id="KW-0203">Cytokinin biosynthesis</keyword>
<dbReference type="EMBL" id="JAMYWD010000009">
    <property type="protein sequence ID" value="KAJ4960834.1"/>
    <property type="molecule type" value="Genomic_DNA"/>
</dbReference>
<dbReference type="Pfam" id="PF01715">
    <property type="entry name" value="IPPT"/>
    <property type="match status" value="2"/>
</dbReference>
<dbReference type="Proteomes" id="UP001141806">
    <property type="component" value="Unassembled WGS sequence"/>
</dbReference>
<keyword evidence="9" id="KW-1185">Reference proteome</keyword>
<sequence length="358" mass="40833">MRLLPLSSGYYYNNTAQSSIALLQAIHPFQTRLLRKHSNDGARMESTTTNTLPQRHHRSSKDNRKKLVVIMGATGTGKSRLSIDLATRFPVPCEVINSDKMQVYRGLDITTNKISMPDRRGVPHHLLGFFDAHREFSASDYRSLAASTISSITVRRRVPLLVGGSNSFIHALLAERFNPNSHGLSSEISNELRYNCCFIWVDVSFGVLCEYLSRRVDDMIETGMIGELADFYDPDEADSDVGIRKAIGVPELDRYFRRFPPWTRNRSTDLEEDVQRENERKRAMEEAVVDIKENTSELAEVQMGKILRLRSAGWDLKRLDATEAFRAVLARDTGKWAEDWEKDVVGPCIKIVNRFFEE</sequence>
<keyword evidence="2" id="KW-0808">Transferase</keyword>
<accession>A0A9Q0HBS8</accession>
<dbReference type="SUPFAM" id="SSF52540">
    <property type="entry name" value="P-loop containing nucleoside triphosphate hydrolases"/>
    <property type="match status" value="1"/>
</dbReference>
<keyword evidence="6" id="KW-0175">Coiled coil</keyword>
<dbReference type="OrthoDB" id="775260at2759"/>
<evidence type="ECO:0000313" key="8">
    <source>
        <dbReference type="EMBL" id="KAJ4960834.1"/>
    </source>
</evidence>
<evidence type="ECO:0000256" key="1">
    <source>
        <dbReference type="ARBA" id="ARBA00005842"/>
    </source>
</evidence>
<reference evidence="8" key="1">
    <citation type="journal article" date="2023" name="Plant J.">
        <title>The genome of the king protea, Protea cynaroides.</title>
        <authorList>
            <person name="Chang J."/>
            <person name="Duong T.A."/>
            <person name="Schoeman C."/>
            <person name="Ma X."/>
            <person name="Roodt D."/>
            <person name="Barker N."/>
            <person name="Li Z."/>
            <person name="Van de Peer Y."/>
            <person name="Mizrachi E."/>
        </authorList>
    </citation>
    <scope>NUCLEOTIDE SEQUENCE</scope>
    <source>
        <tissue evidence="8">Young leaves</tissue>
    </source>
</reference>
<evidence type="ECO:0000256" key="7">
    <source>
        <dbReference type="SAM" id="MobiDB-lite"/>
    </source>
</evidence>
<dbReference type="InterPro" id="IPR039657">
    <property type="entry name" value="Dimethylallyltransferase"/>
</dbReference>